<sequence length="115" mass="12199">MSIVYRFRQPQVDQADGFEGVGVGQGMGANGDKGLDGVGQGIHAGGGGNRWRNVEHHAGVVDGDIRDQVRVDNHLFHLPLAIDNYRVAGHLRRRAGGGVDATSGTPAFFTLPTPE</sequence>
<accession>A0A377ZTB5</accession>
<organism evidence="2 3">
    <name type="scientific">Klebsiella pneumoniae</name>
    <dbReference type="NCBI Taxonomy" id="573"/>
    <lineage>
        <taxon>Bacteria</taxon>
        <taxon>Pseudomonadati</taxon>
        <taxon>Pseudomonadota</taxon>
        <taxon>Gammaproteobacteria</taxon>
        <taxon>Enterobacterales</taxon>
        <taxon>Enterobacteriaceae</taxon>
        <taxon>Klebsiella/Raoultella group</taxon>
        <taxon>Klebsiella</taxon>
        <taxon>Klebsiella pneumoniae complex</taxon>
    </lineage>
</organism>
<evidence type="ECO:0000256" key="1">
    <source>
        <dbReference type="SAM" id="MobiDB-lite"/>
    </source>
</evidence>
<evidence type="ECO:0000313" key="2">
    <source>
        <dbReference type="EMBL" id="STU84751.1"/>
    </source>
</evidence>
<evidence type="ECO:0000313" key="3">
    <source>
        <dbReference type="Proteomes" id="UP000255192"/>
    </source>
</evidence>
<feature type="compositionally biased region" description="Gly residues" evidence="1">
    <location>
        <begin position="32"/>
        <end position="49"/>
    </location>
</feature>
<dbReference type="AlphaFoldDB" id="A0A377ZTB5"/>
<gene>
    <name evidence="2" type="ORF">NCTC204_01829</name>
</gene>
<proteinExistence type="predicted"/>
<name>A0A377ZTB5_KLEPN</name>
<feature type="region of interest" description="Disordered" evidence="1">
    <location>
        <begin position="32"/>
        <end position="52"/>
    </location>
</feature>
<reference evidence="2 3" key="1">
    <citation type="submission" date="2018-06" db="EMBL/GenBank/DDBJ databases">
        <authorList>
            <consortium name="Pathogen Informatics"/>
            <person name="Doyle S."/>
        </authorList>
    </citation>
    <scope>NUCLEOTIDE SEQUENCE [LARGE SCALE GENOMIC DNA]</scope>
    <source>
        <strain evidence="2 3">NCTC204</strain>
    </source>
</reference>
<dbReference type="EMBL" id="UGMD01000002">
    <property type="protein sequence ID" value="STU84751.1"/>
    <property type="molecule type" value="Genomic_DNA"/>
</dbReference>
<protein>
    <submittedName>
        <fullName evidence="2">Uncharacterized protein</fullName>
    </submittedName>
</protein>
<dbReference type="Proteomes" id="UP000255192">
    <property type="component" value="Unassembled WGS sequence"/>
</dbReference>